<keyword evidence="3" id="KW-1185">Reference proteome</keyword>
<reference evidence="3" key="1">
    <citation type="submission" date="2018-02" db="EMBL/GenBank/DDBJ databases">
        <title>Genome sequencing of Solimonas sp. HR-BB.</title>
        <authorList>
            <person name="Lee Y."/>
            <person name="Jeon C.O."/>
        </authorList>
    </citation>
    <scope>NUCLEOTIDE SEQUENCE [LARGE SCALE GENOMIC DNA]</scope>
    <source>
        <strain evidence="3">HR-U</strain>
    </source>
</reference>
<dbReference type="EMBL" id="PTRA01000001">
    <property type="protein sequence ID" value="PQA58841.1"/>
    <property type="molecule type" value="Genomic_DNA"/>
</dbReference>
<gene>
    <name evidence="2" type="ORF">C5O19_04050</name>
</gene>
<feature type="region of interest" description="Disordered" evidence="1">
    <location>
        <begin position="39"/>
        <end position="79"/>
    </location>
</feature>
<evidence type="ECO:0000256" key="1">
    <source>
        <dbReference type="SAM" id="MobiDB-lite"/>
    </source>
</evidence>
<feature type="compositionally biased region" description="Basic and acidic residues" evidence="1">
    <location>
        <begin position="45"/>
        <end position="54"/>
    </location>
</feature>
<evidence type="ECO:0000313" key="3">
    <source>
        <dbReference type="Proteomes" id="UP000239590"/>
    </source>
</evidence>
<name>A0A2S7IM74_9BACT</name>
<organism evidence="2 3">
    <name type="scientific">Siphonobacter curvatus</name>
    <dbReference type="NCBI Taxonomy" id="2094562"/>
    <lineage>
        <taxon>Bacteria</taxon>
        <taxon>Pseudomonadati</taxon>
        <taxon>Bacteroidota</taxon>
        <taxon>Cytophagia</taxon>
        <taxon>Cytophagales</taxon>
        <taxon>Cytophagaceae</taxon>
        <taxon>Siphonobacter</taxon>
    </lineage>
</organism>
<proteinExistence type="predicted"/>
<accession>A0A2S7IM74</accession>
<dbReference type="Proteomes" id="UP000239590">
    <property type="component" value="Unassembled WGS sequence"/>
</dbReference>
<protein>
    <submittedName>
        <fullName evidence="2">Uncharacterized protein</fullName>
    </submittedName>
</protein>
<dbReference type="AlphaFoldDB" id="A0A2S7IM74"/>
<sequence>MLIVLLISPFVLDLFPDSVQDSPDVQKLDTLMAQLEVQSETQKAYTEHDSRDYNHSPNKRFGKPTRLFAFNPNTITSEQ</sequence>
<comment type="caution">
    <text evidence="2">The sequence shown here is derived from an EMBL/GenBank/DDBJ whole genome shotgun (WGS) entry which is preliminary data.</text>
</comment>
<evidence type="ECO:0000313" key="2">
    <source>
        <dbReference type="EMBL" id="PQA58841.1"/>
    </source>
</evidence>
<dbReference type="RefSeq" id="WP_104710011.1">
    <property type="nucleotide sequence ID" value="NZ_PTRA01000001.1"/>
</dbReference>